<evidence type="ECO:0000313" key="3">
    <source>
        <dbReference type="Proteomes" id="UP000000600"/>
    </source>
</evidence>
<feature type="transmembrane region" description="Helical" evidence="1">
    <location>
        <begin position="81"/>
        <end position="97"/>
    </location>
</feature>
<feature type="transmembrane region" description="Helical" evidence="1">
    <location>
        <begin position="58"/>
        <end position="74"/>
    </location>
</feature>
<sequence length="487" mass="57854">MLNKYTLTFKDKILEQKYQDFQTQQKRKPLLQKIIFTTFIVIITKLISSIINFSYKEIYFTIGYLAGNIGLIVIFKFQPQWIRWVLMMINYILLFVYSEPDDGKAQFQYQLASALIISFQFIVMRTGEFIDTLIQVVSFYSFYFIYLLLYQPNFSISVALATFLVVFLLIITFYENVSAERSKFQLTIVDDKWEEVLQNILVEPCVMFSFNYLNSSFIFKRSIEFMFTIETTDQLKQFLRKSKVNQDKKINLEDFIYKKVKELESDHMQLWNQKVTIYYEKKVQDVYFSILQGTSPIILIKVKQFKFQSNEKVSDIENQYQYKYKMLIKSILLQLRLVGQFQFPALTAIFKIIMYHYLLEKLEYKQITKIKIDKIINQLRLVYPQKQISVEILQLGSPIFGQRDSLCLILMEVFETILSNQIHLKVINQHGSTQLQIYGVLNERAKEKLKSRLLNYQSILENVDITDLCVNLGITNEMQSLDWVIKQ</sequence>
<dbReference type="EMBL" id="CT868669">
    <property type="protein sequence ID" value="CAK92625.1"/>
    <property type="molecule type" value="Genomic_DNA"/>
</dbReference>
<protein>
    <recommendedName>
        <fullName evidence="4">EF-hand domain-containing protein</fullName>
    </recommendedName>
</protein>
<dbReference type="RefSeq" id="XP_001460022.1">
    <property type="nucleotide sequence ID" value="XM_001459985.1"/>
</dbReference>
<dbReference type="Proteomes" id="UP000000600">
    <property type="component" value="Unassembled WGS sequence"/>
</dbReference>
<dbReference type="OMA" id="FIVMRTG"/>
<reference evidence="2 3" key="1">
    <citation type="journal article" date="2006" name="Nature">
        <title>Global trends of whole-genome duplications revealed by the ciliate Paramecium tetraurelia.</title>
        <authorList>
            <consortium name="Genoscope"/>
            <person name="Aury J.-M."/>
            <person name="Jaillon O."/>
            <person name="Duret L."/>
            <person name="Noel B."/>
            <person name="Jubin C."/>
            <person name="Porcel B.M."/>
            <person name="Segurens B."/>
            <person name="Daubin V."/>
            <person name="Anthouard V."/>
            <person name="Aiach N."/>
            <person name="Arnaiz O."/>
            <person name="Billaut A."/>
            <person name="Beisson J."/>
            <person name="Blanc I."/>
            <person name="Bouhouche K."/>
            <person name="Camara F."/>
            <person name="Duharcourt S."/>
            <person name="Guigo R."/>
            <person name="Gogendeau D."/>
            <person name="Katinka M."/>
            <person name="Keller A.-M."/>
            <person name="Kissmehl R."/>
            <person name="Klotz C."/>
            <person name="Koll F."/>
            <person name="Le Moue A."/>
            <person name="Lepere C."/>
            <person name="Malinsky S."/>
            <person name="Nowacki M."/>
            <person name="Nowak J.K."/>
            <person name="Plattner H."/>
            <person name="Poulain J."/>
            <person name="Ruiz F."/>
            <person name="Serrano V."/>
            <person name="Zagulski M."/>
            <person name="Dessen P."/>
            <person name="Betermier M."/>
            <person name="Weissenbach J."/>
            <person name="Scarpelli C."/>
            <person name="Schachter V."/>
            <person name="Sperling L."/>
            <person name="Meyer E."/>
            <person name="Cohen J."/>
            <person name="Wincker P."/>
        </authorList>
    </citation>
    <scope>NUCLEOTIDE SEQUENCE [LARGE SCALE GENOMIC DNA]</scope>
    <source>
        <strain evidence="2 3">Stock d4-2</strain>
    </source>
</reference>
<feature type="transmembrane region" description="Helical" evidence="1">
    <location>
        <begin position="133"/>
        <end position="150"/>
    </location>
</feature>
<evidence type="ECO:0000313" key="2">
    <source>
        <dbReference type="EMBL" id="CAK92625.1"/>
    </source>
</evidence>
<name>A0EBF8_PARTE</name>
<keyword evidence="1" id="KW-0472">Membrane</keyword>
<accession>A0EBF8</accession>
<feature type="transmembrane region" description="Helical" evidence="1">
    <location>
        <begin position="156"/>
        <end position="174"/>
    </location>
</feature>
<proteinExistence type="predicted"/>
<dbReference type="GeneID" id="5045807"/>
<dbReference type="AlphaFoldDB" id="A0EBF8"/>
<dbReference type="OrthoDB" id="306563at2759"/>
<dbReference type="InParanoid" id="A0EBF8"/>
<keyword evidence="1" id="KW-1133">Transmembrane helix</keyword>
<evidence type="ECO:0000256" key="1">
    <source>
        <dbReference type="SAM" id="Phobius"/>
    </source>
</evidence>
<dbReference type="KEGG" id="ptm:GSPATT00025359001"/>
<keyword evidence="1" id="KW-0812">Transmembrane</keyword>
<gene>
    <name evidence="2" type="ORF">GSPATT00025359001</name>
</gene>
<feature type="transmembrane region" description="Helical" evidence="1">
    <location>
        <begin position="34"/>
        <end position="52"/>
    </location>
</feature>
<organism evidence="2 3">
    <name type="scientific">Paramecium tetraurelia</name>
    <dbReference type="NCBI Taxonomy" id="5888"/>
    <lineage>
        <taxon>Eukaryota</taxon>
        <taxon>Sar</taxon>
        <taxon>Alveolata</taxon>
        <taxon>Ciliophora</taxon>
        <taxon>Intramacronucleata</taxon>
        <taxon>Oligohymenophorea</taxon>
        <taxon>Peniculida</taxon>
        <taxon>Parameciidae</taxon>
        <taxon>Paramecium</taxon>
    </lineage>
</organism>
<evidence type="ECO:0008006" key="4">
    <source>
        <dbReference type="Google" id="ProtNLM"/>
    </source>
</evidence>
<dbReference type="HOGENOM" id="CLU_550393_0_0_1"/>
<keyword evidence="3" id="KW-1185">Reference proteome</keyword>